<dbReference type="InterPro" id="IPR036291">
    <property type="entry name" value="NAD(P)-bd_dom_sf"/>
</dbReference>
<dbReference type="Pfam" id="PF01370">
    <property type="entry name" value="Epimerase"/>
    <property type="match status" value="1"/>
</dbReference>
<reference evidence="2 3" key="1">
    <citation type="submission" date="2018-11" db="EMBL/GenBank/DDBJ databases">
        <title>Genome sequence and assembly of Colletotrichum sidae.</title>
        <authorList>
            <person name="Gan P."/>
            <person name="Shirasu K."/>
        </authorList>
    </citation>
    <scope>NUCLEOTIDE SEQUENCE [LARGE SCALE GENOMIC DNA]</scope>
    <source>
        <strain evidence="2 3">CBS 518.97</strain>
    </source>
</reference>
<dbReference type="PANTHER" id="PTHR48079:SF5">
    <property type="entry name" value="DEPENDENT EPIMERASE_DEHYDRATASE, PUTATIVE (AFU_ORTHOLOGUE AFUA_7G00180)-RELATED"/>
    <property type="match status" value="1"/>
</dbReference>
<dbReference type="PANTHER" id="PTHR48079">
    <property type="entry name" value="PROTEIN YEEZ"/>
    <property type="match status" value="1"/>
</dbReference>
<dbReference type="InterPro" id="IPR051783">
    <property type="entry name" value="NAD(P)-dependent_oxidoreduct"/>
</dbReference>
<proteinExistence type="predicted"/>
<evidence type="ECO:0000313" key="3">
    <source>
        <dbReference type="Proteomes" id="UP000295604"/>
    </source>
</evidence>
<gene>
    <name evidence="2" type="ORF">C8034_v000131</name>
</gene>
<comment type="caution">
    <text evidence="2">The sequence shown here is derived from an EMBL/GenBank/DDBJ whole genome shotgun (WGS) entry which is preliminary data.</text>
</comment>
<evidence type="ECO:0000313" key="2">
    <source>
        <dbReference type="EMBL" id="TDZ99568.1"/>
    </source>
</evidence>
<feature type="domain" description="NAD-dependent epimerase/dehydratase" evidence="1">
    <location>
        <begin position="9"/>
        <end position="230"/>
    </location>
</feature>
<dbReference type="Gene3D" id="3.40.50.720">
    <property type="entry name" value="NAD(P)-binding Rossmann-like Domain"/>
    <property type="match status" value="1"/>
</dbReference>
<keyword evidence="3" id="KW-1185">Reference proteome</keyword>
<dbReference type="AlphaFoldDB" id="A0A4R8SMP8"/>
<sequence>MTSSNPQRIFITGATGHIGTALTSLALSHSHTVRALSRTPASDAALLALGATPVRGDLTTLTTLRSESSAADTVLHLATAYTFGQGTYESVRATDTAALDAIAAALAGTDKPLVVTSGTLVVTADPSGRETTESSHAEVNPLNTRLLTEQHALQLAARGIRVTALRMPPYVYGHGRSGVAQFMDTFAHAGVVSVIDGGHNRTTAAHVDDVAALYLLAAERGRAGEVYNAGASTDVTMRELSEAMADVLGVAVRDLSKDEAGEQFGPGLTYFLSVENRASGGKAMRELGWKPKELGILEDIRTGSYVDVARGLKK</sequence>
<accession>A0A4R8SMP8</accession>
<dbReference type="GO" id="GO:0005737">
    <property type="term" value="C:cytoplasm"/>
    <property type="evidence" value="ECO:0007669"/>
    <property type="project" value="TreeGrafter"/>
</dbReference>
<dbReference type="InterPro" id="IPR001509">
    <property type="entry name" value="Epimerase_deHydtase"/>
</dbReference>
<organism evidence="2 3">
    <name type="scientific">Colletotrichum sidae</name>
    <dbReference type="NCBI Taxonomy" id="1347389"/>
    <lineage>
        <taxon>Eukaryota</taxon>
        <taxon>Fungi</taxon>
        <taxon>Dikarya</taxon>
        <taxon>Ascomycota</taxon>
        <taxon>Pezizomycotina</taxon>
        <taxon>Sordariomycetes</taxon>
        <taxon>Hypocreomycetidae</taxon>
        <taxon>Glomerellales</taxon>
        <taxon>Glomerellaceae</taxon>
        <taxon>Colletotrichum</taxon>
        <taxon>Colletotrichum orbiculare species complex</taxon>
    </lineage>
</organism>
<dbReference type="EMBL" id="QAPF01001625">
    <property type="protein sequence ID" value="TDZ99568.1"/>
    <property type="molecule type" value="Genomic_DNA"/>
</dbReference>
<protein>
    <recommendedName>
        <fullName evidence="1">NAD-dependent epimerase/dehydratase domain-containing protein</fullName>
    </recommendedName>
</protein>
<evidence type="ECO:0000259" key="1">
    <source>
        <dbReference type="Pfam" id="PF01370"/>
    </source>
</evidence>
<dbReference type="SUPFAM" id="SSF51735">
    <property type="entry name" value="NAD(P)-binding Rossmann-fold domains"/>
    <property type="match status" value="1"/>
</dbReference>
<name>A0A4R8SMP8_9PEZI</name>
<dbReference type="GO" id="GO:0004029">
    <property type="term" value="F:aldehyde dehydrogenase (NAD+) activity"/>
    <property type="evidence" value="ECO:0007669"/>
    <property type="project" value="TreeGrafter"/>
</dbReference>
<dbReference type="Proteomes" id="UP000295604">
    <property type="component" value="Unassembled WGS sequence"/>
</dbReference>